<evidence type="ECO:0000313" key="3">
    <source>
        <dbReference type="Proteomes" id="UP000499080"/>
    </source>
</evidence>
<reference evidence="2 3" key="1">
    <citation type="journal article" date="2019" name="Sci. Rep.">
        <title>Orb-weaving spider Araneus ventricosus genome elucidates the spidroin gene catalogue.</title>
        <authorList>
            <person name="Kono N."/>
            <person name="Nakamura H."/>
            <person name="Ohtoshi R."/>
            <person name="Moran D.A.P."/>
            <person name="Shinohara A."/>
            <person name="Yoshida Y."/>
            <person name="Fujiwara M."/>
            <person name="Mori M."/>
            <person name="Tomita M."/>
            <person name="Arakawa K."/>
        </authorList>
    </citation>
    <scope>NUCLEOTIDE SEQUENCE [LARGE SCALE GENOMIC DNA]</scope>
</reference>
<comment type="caution">
    <text evidence="2">The sequence shown here is derived from an EMBL/GenBank/DDBJ whole genome shotgun (WGS) entry which is preliminary data.</text>
</comment>
<name>A0A4Y2VM13_ARAVE</name>
<accession>A0A4Y2VM13</accession>
<keyword evidence="3" id="KW-1185">Reference proteome</keyword>
<gene>
    <name evidence="2" type="ORF">AVEN_114911_1</name>
</gene>
<dbReference type="AlphaFoldDB" id="A0A4Y2VM13"/>
<protein>
    <submittedName>
        <fullName evidence="2">Uncharacterized protein</fullName>
    </submittedName>
</protein>
<organism evidence="2 3">
    <name type="scientific">Araneus ventricosus</name>
    <name type="common">Orbweaver spider</name>
    <name type="synonym">Epeira ventricosa</name>
    <dbReference type="NCBI Taxonomy" id="182803"/>
    <lineage>
        <taxon>Eukaryota</taxon>
        <taxon>Metazoa</taxon>
        <taxon>Ecdysozoa</taxon>
        <taxon>Arthropoda</taxon>
        <taxon>Chelicerata</taxon>
        <taxon>Arachnida</taxon>
        <taxon>Araneae</taxon>
        <taxon>Araneomorphae</taxon>
        <taxon>Entelegynae</taxon>
        <taxon>Araneoidea</taxon>
        <taxon>Araneidae</taxon>
        <taxon>Araneus</taxon>
    </lineage>
</organism>
<evidence type="ECO:0000313" key="2">
    <source>
        <dbReference type="EMBL" id="GBO26335.1"/>
    </source>
</evidence>
<dbReference type="EMBL" id="BGPR01049352">
    <property type="protein sequence ID" value="GBO26335.1"/>
    <property type="molecule type" value="Genomic_DNA"/>
</dbReference>
<dbReference type="Proteomes" id="UP000499080">
    <property type="component" value="Unassembled WGS sequence"/>
</dbReference>
<evidence type="ECO:0000256" key="1">
    <source>
        <dbReference type="SAM" id="MobiDB-lite"/>
    </source>
</evidence>
<proteinExistence type="predicted"/>
<feature type="region of interest" description="Disordered" evidence="1">
    <location>
        <begin position="1"/>
        <end position="24"/>
    </location>
</feature>
<sequence>MKRKKGRWGEPPKERVSHSFKCSTSPSLPFPHLLIFLIPGIFFPTPQVSNWVIKEPRADLISRQVADAVGRVNAVFLSTRKDLIEKKGEKTHLDFWVGGRL</sequence>
<feature type="compositionally biased region" description="Basic and acidic residues" evidence="1">
    <location>
        <begin position="7"/>
        <end position="17"/>
    </location>
</feature>